<evidence type="ECO:0000256" key="5">
    <source>
        <dbReference type="SAM" id="MobiDB-lite"/>
    </source>
</evidence>
<feature type="transmembrane region" description="Helical" evidence="6">
    <location>
        <begin position="170"/>
        <end position="191"/>
    </location>
</feature>
<feature type="transmembrane region" description="Helical" evidence="6">
    <location>
        <begin position="106"/>
        <end position="124"/>
    </location>
</feature>
<evidence type="ECO:0000256" key="4">
    <source>
        <dbReference type="ARBA" id="ARBA00023136"/>
    </source>
</evidence>
<feature type="transmembrane region" description="Helical" evidence="6">
    <location>
        <begin position="292"/>
        <end position="310"/>
    </location>
</feature>
<dbReference type="PROSITE" id="PS50850">
    <property type="entry name" value="MFS"/>
    <property type="match status" value="1"/>
</dbReference>
<dbReference type="AlphaFoldDB" id="A0A2N3KJF0"/>
<dbReference type="GO" id="GO:0022857">
    <property type="term" value="F:transmembrane transporter activity"/>
    <property type="evidence" value="ECO:0007669"/>
    <property type="project" value="InterPro"/>
</dbReference>
<dbReference type="CDD" id="cd17393">
    <property type="entry name" value="MFS_MosC_like"/>
    <property type="match status" value="1"/>
</dbReference>
<dbReference type="Proteomes" id="UP000233597">
    <property type="component" value="Unassembled WGS sequence"/>
</dbReference>
<feature type="transmembrane region" description="Helical" evidence="6">
    <location>
        <begin position="145"/>
        <end position="164"/>
    </location>
</feature>
<dbReference type="InterPro" id="IPR036259">
    <property type="entry name" value="MFS_trans_sf"/>
</dbReference>
<feature type="transmembrane region" description="Helical" evidence="6">
    <location>
        <begin position="52"/>
        <end position="69"/>
    </location>
</feature>
<evidence type="ECO:0000256" key="6">
    <source>
        <dbReference type="SAM" id="Phobius"/>
    </source>
</evidence>
<evidence type="ECO:0000313" key="8">
    <source>
        <dbReference type="EMBL" id="PKR50682.1"/>
    </source>
</evidence>
<evidence type="ECO:0000313" key="9">
    <source>
        <dbReference type="Proteomes" id="UP000233597"/>
    </source>
</evidence>
<feature type="compositionally biased region" description="Low complexity" evidence="5">
    <location>
        <begin position="204"/>
        <end position="217"/>
    </location>
</feature>
<organism evidence="8 9">
    <name type="scientific">Thalassospira marina</name>
    <dbReference type="NCBI Taxonomy" id="2048283"/>
    <lineage>
        <taxon>Bacteria</taxon>
        <taxon>Pseudomonadati</taxon>
        <taxon>Pseudomonadota</taxon>
        <taxon>Alphaproteobacteria</taxon>
        <taxon>Rhodospirillales</taxon>
        <taxon>Thalassospiraceae</taxon>
        <taxon>Thalassospira</taxon>
    </lineage>
</organism>
<dbReference type="GO" id="GO:0016020">
    <property type="term" value="C:membrane"/>
    <property type="evidence" value="ECO:0007669"/>
    <property type="project" value="UniProtKB-SubCell"/>
</dbReference>
<evidence type="ECO:0000256" key="3">
    <source>
        <dbReference type="ARBA" id="ARBA00022989"/>
    </source>
</evidence>
<name>A0A2N3KJF0_9PROT</name>
<proteinExistence type="predicted"/>
<evidence type="ECO:0000256" key="2">
    <source>
        <dbReference type="ARBA" id="ARBA00022692"/>
    </source>
</evidence>
<feature type="domain" description="Major facilitator superfamily (MFS) profile" evidence="7">
    <location>
        <begin position="227"/>
        <end position="411"/>
    </location>
</feature>
<dbReference type="InterPro" id="IPR011701">
    <property type="entry name" value="MFS"/>
</dbReference>
<comment type="subcellular location">
    <subcellularLocation>
        <location evidence="1">Membrane</location>
        <topology evidence="1">Multi-pass membrane protein</topology>
    </subcellularLocation>
</comment>
<dbReference type="RefSeq" id="WP_101269724.1">
    <property type="nucleotide sequence ID" value="NZ_NWTK01000015.1"/>
</dbReference>
<accession>A0A2N3KJF0</accession>
<dbReference type="OrthoDB" id="9810941at2"/>
<dbReference type="InterPro" id="IPR051788">
    <property type="entry name" value="MFS_Transporter"/>
</dbReference>
<evidence type="ECO:0000256" key="1">
    <source>
        <dbReference type="ARBA" id="ARBA00004141"/>
    </source>
</evidence>
<keyword evidence="3 6" id="KW-1133">Transmembrane helix</keyword>
<feature type="transmembrane region" description="Helical" evidence="6">
    <location>
        <begin position="224"/>
        <end position="241"/>
    </location>
</feature>
<dbReference type="EMBL" id="NWTK01000015">
    <property type="protein sequence ID" value="PKR50682.1"/>
    <property type="molecule type" value="Genomic_DNA"/>
</dbReference>
<evidence type="ECO:0000259" key="7">
    <source>
        <dbReference type="PROSITE" id="PS50850"/>
    </source>
</evidence>
<feature type="transmembrane region" description="Helical" evidence="6">
    <location>
        <begin position="379"/>
        <end position="399"/>
    </location>
</feature>
<protein>
    <submittedName>
        <fullName evidence="8">MFS transporter</fullName>
    </submittedName>
</protein>
<feature type="transmembrane region" description="Helical" evidence="6">
    <location>
        <begin position="21"/>
        <end position="40"/>
    </location>
</feature>
<comment type="caution">
    <text evidence="8">The sequence shown here is derived from an EMBL/GenBank/DDBJ whole genome shotgun (WGS) entry which is preliminary data.</text>
</comment>
<dbReference type="Pfam" id="PF07690">
    <property type="entry name" value="MFS_1"/>
    <property type="match status" value="1"/>
</dbReference>
<gene>
    <name evidence="8" type="ORF">COO20_19765</name>
</gene>
<feature type="transmembrane region" description="Helical" evidence="6">
    <location>
        <begin position="261"/>
        <end position="280"/>
    </location>
</feature>
<dbReference type="PANTHER" id="PTHR23514">
    <property type="entry name" value="BYPASS OF STOP CODON PROTEIN 6"/>
    <property type="match status" value="1"/>
</dbReference>
<dbReference type="PANTHER" id="PTHR23514:SF13">
    <property type="entry name" value="INNER MEMBRANE PROTEIN YBJJ"/>
    <property type="match status" value="1"/>
</dbReference>
<feature type="region of interest" description="Disordered" evidence="5">
    <location>
        <begin position="197"/>
        <end position="217"/>
    </location>
</feature>
<keyword evidence="4 6" id="KW-0472">Membrane</keyword>
<dbReference type="Gene3D" id="1.20.1250.20">
    <property type="entry name" value="MFS general substrate transporter like domains"/>
    <property type="match status" value="2"/>
</dbReference>
<feature type="transmembrane region" description="Helical" evidence="6">
    <location>
        <begin position="349"/>
        <end position="373"/>
    </location>
</feature>
<feature type="transmembrane region" description="Helical" evidence="6">
    <location>
        <begin position="81"/>
        <end position="100"/>
    </location>
</feature>
<sequence>MKDSNTGLTEAEKQRAHHQSRGIFFIHGAGFASWVPHIPLVQEQLSLSHERLGIALLAAAIGVVAAMPFAGRLSDRFGSHIIVRVAGLFFFPVLTLPIFMPSFASLSVSLFFMGFSAALMDIAMNANGVSLERARGKSILSGLHGFWSLGGFTGAGFATLWFALPPSNSIHLPLSAAILLIAHWILQAGLLRDGPATGNSTAASDTQETSTQQGSTQTSADKPIFWLLLPFGLCVFIGQFGEGVITDWVTVLIIRTLDSTASIAAAGFALYSAAMAATRLSGDWLVNRFGRAPILLTSCVLATSGYLIIALSPHFILSWVGCFIAGMGLAVILPLLISAAASSTGKSSGTVVATIAATGYTALMAGPPFIGAIAERYGLVNAFLLSAAFLSLIIPVYLTSMRQRLKTVRNS</sequence>
<keyword evidence="2 6" id="KW-0812">Transmembrane</keyword>
<dbReference type="SUPFAM" id="SSF103473">
    <property type="entry name" value="MFS general substrate transporter"/>
    <property type="match status" value="1"/>
</dbReference>
<dbReference type="InterPro" id="IPR020846">
    <property type="entry name" value="MFS_dom"/>
</dbReference>
<feature type="transmembrane region" description="Helical" evidence="6">
    <location>
        <begin position="316"/>
        <end position="337"/>
    </location>
</feature>
<reference evidence="8 9" key="1">
    <citation type="submission" date="2017-09" db="EMBL/GenBank/DDBJ databases">
        <title>Biodiversity and function of Thalassospira species in the particle-attached aromatic-hydrocarbon-degrading consortia from the surface seawater of the South China Sea.</title>
        <authorList>
            <person name="Dong C."/>
            <person name="Liu R."/>
            <person name="Shao Z."/>
        </authorList>
    </citation>
    <scope>NUCLEOTIDE SEQUENCE [LARGE SCALE GENOMIC DNA]</scope>
    <source>
        <strain evidence="8 9">CSC1P2</strain>
    </source>
</reference>